<dbReference type="PANTHER" id="PTHR35279:SF1">
    <property type="entry name" value="ARABINANASE_LEVANSUCRASE_INVERTASE"/>
    <property type="match status" value="1"/>
</dbReference>
<dbReference type="Proteomes" id="UP000077628">
    <property type="component" value="Unassembled WGS sequence"/>
</dbReference>
<organism evidence="1 2">
    <name type="scientific">Methylomonas koyamae</name>
    <dbReference type="NCBI Taxonomy" id="702114"/>
    <lineage>
        <taxon>Bacteria</taxon>
        <taxon>Pseudomonadati</taxon>
        <taxon>Pseudomonadota</taxon>
        <taxon>Gammaproteobacteria</taxon>
        <taxon>Methylococcales</taxon>
        <taxon>Methylococcaceae</taxon>
        <taxon>Methylomonas</taxon>
    </lineage>
</organism>
<name>A0A177N220_9GAMM</name>
<dbReference type="Gene3D" id="2.115.10.20">
    <property type="entry name" value="Glycosyl hydrolase domain, family 43"/>
    <property type="match status" value="2"/>
</dbReference>
<comment type="caution">
    <text evidence="1">The sequence shown here is derived from an EMBL/GenBank/DDBJ whole genome shotgun (WGS) entry which is preliminary data.</text>
</comment>
<reference evidence="2" key="1">
    <citation type="submission" date="2016-03" db="EMBL/GenBank/DDBJ databases">
        <authorList>
            <person name="Heylen K."/>
            <person name="De Vos P."/>
            <person name="Vekeman B."/>
        </authorList>
    </citation>
    <scope>NUCLEOTIDE SEQUENCE [LARGE SCALE GENOMIC DNA]</scope>
    <source>
        <strain evidence="2">R-45383</strain>
    </source>
</reference>
<dbReference type="AlphaFoldDB" id="A0A177N220"/>
<sequence>MHWRKLGIVYAPPGDRDWASSHAMVPTPLQISPEVIRVFVTFCDANGLGRPGFVDVDANDPTRVLRVSERPLLDLGAPGSFDENGLLTCSVLPMGGQRLFLYYAGFELGTKIRYRLLTGLAISDDGGETFHRHSSVPVLERSDQERHIRGGPWALLDQGVVRLWYVAGSDWIDLNGKSMPVYDLRYVESKDGVHFPSHGQIQLRVEEADEHGFGRPCVIRKPDGGFRLFYSVRRRSFAAYRLGYAESADGIHWRRMDAHLNLDVSPGEFDSDAIMYAAPIQIGEQLYVFYNGNHFGRDGFACARLERE</sequence>
<dbReference type="OrthoDB" id="9801455at2"/>
<accession>A0A177N220</accession>
<gene>
    <name evidence="1" type="ORF">A1355_15925</name>
</gene>
<dbReference type="PANTHER" id="PTHR35279">
    <property type="match status" value="1"/>
</dbReference>
<dbReference type="SUPFAM" id="SSF75005">
    <property type="entry name" value="Arabinanase/levansucrase/invertase"/>
    <property type="match status" value="1"/>
</dbReference>
<dbReference type="EMBL" id="LUUK01000230">
    <property type="protein sequence ID" value="OAI11583.1"/>
    <property type="molecule type" value="Genomic_DNA"/>
</dbReference>
<keyword evidence="2" id="KW-1185">Reference proteome</keyword>
<evidence type="ECO:0008006" key="3">
    <source>
        <dbReference type="Google" id="ProtNLM"/>
    </source>
</evidence>
<dbReference type="InterPro" id="IPR023296">
    <property type="entry name" value="Glyco_hydro_beta-prop_sf"/>
</dbReference>
<evidence type="ECO:0000313" key="1">
    <source>
        <dbReference type="EMBL" id="OAI11583.1"/>
    </source>
</evidence>
<dbReference type="STRING" id="702114.A1355_15925"/>
<protein>
    <recommendedName>
        <fullName evidence="3">Glycosyl hydrolase family 32 N-terminal domain-containing protein</fullName>
    </recommendedName>
</protein>
<proteinExistence type="predicted"/>
<evidence type="ECO:0000313" key="2">
    <source>
        <dbReference type="Proteomes" id="UP000077628"/>
    </source>
</evidence>